<reference evidence="1" key="1">
    <citation type="journal article" date="2014" name="Int. J. Syst. Evol. Microbiol.">
        <title>Complete genome sequence of Corynebacterium casei LMG S-19264T (=DSM 44701T), isolated from a smear-ripened cheese.</title>
        <authorList>
            <consortium name="US DOE Joint Genome Institute (JGI-PGF)"/>
            <person name="Walter F."/>
            <person name="Albersmeier A."/>
            <person name="Kalinowski J."/>
            <person name="Ruckert C."/>
        </authorList>
    </citation>
    <scope>NUCLEOTIDE SEQUENCE</scope>
    <source>
        <strain evidence="1">CGMCC 4.7299</strain>
    </source>
</reference>
<reference evidence="1" key="2">
    <citation type="submission" date="2020-09" db="EMBL/GenBank/DDBJ databases">
        <authorList>
            <person name="Sun Q."/>
            <person name="Zhou Y."/>
        </authorList>
    </citation>
    <scope>NUCLEOTIDE SEQUENCE</scope>
    <source>
        <strain evidence="1">CGMCC 4.7299</strain>
    </source>
</reference>
<protein>
    <recommendedName>
        <fullName evidence="3">DUF2750 domain-containing protein</fullName>
    </recommendedName>
</protein>
<organism evidence="1 2">
    <name type="scientific">Mangrovihabitans endophyticus</name>
    <dbReference type="NCBI Taxonomy" id="1751298"/>
    <lineage>
        <taxon>Bacteria</taxon>
        <taxon>Bacillati</taxon>
        <taxon>Actinomycetota</taxon>
        <taxon>Actinomycetes</taxon>
        <taxon>Micromonosporales</taxon>
        <taxon>Micromonosporaceae</taxon>
        <taxon>Mangrovihabitans</taxon>
    </lineage>
</organism>
<comment type="caution">
    <text evidence="1">The sequence shown here is derived from an EMBL/GenBank/DDBJ whole genome shotgun (WGS) entry which is preliminary data.</text>
</comment>
<dbReference type="AlphaFoldDB" id="A0A8J3FPV2"/>
<evidence type="ECO:0000313" key="1">
    <source>
        <dbReference type="EMBL" id="GGL02189.1"/>
    </source>
</evidence>
<sequence>MSLSGPHRAAFRREATQDWRVFSIRDQLGHPTPKAPDGTRALPFWSRASRAHRVVDQVGPYRNFEVVEVDMDDWLDAWLPDMDVRGLLVGVNWAGARATGYDMSPARVASWFSVPM</sequence>
<dbReference type="EMBL" id="BMMX01000020">
    <property type="protein sequence ID" value="GGL02189.1"/>
    <property type="molecule type" value="Genomic_DNA"/>
</dbReference>
<proteinExistence type="predicted"/>
<evidence type="ECO:0008006" key="3">
    <source>
        <dbReference type="Google" id="ProtNLM"/>
    </source>
</evidence>
<dbReference type="RefSeq" id="WP_189080865.1">
    <property type="nucleotide sequence ID" value="NZ_BMMX01000020.1"/>
</dbReference>
<dbReference type="Pfam" id="PF11042">
    <property type="entry name" value="DUF2750"/>
    <property type="match status" value="1"/>
</dbReference>
<dbReference type="Proteomes" id="UP000656042">
    <property type="component" value="Unassembled WGS sequence"/>
</dbReference>
<gene>
    <name evidence="1" type="ORF">GCM10012284_40890</name>
</gene>
<accession>A0A8J3FPV2</accession>
<keyword evidence="2" id="KW-1185">Reference proteome</keyword>
<evidence type="ECO:0000313" key="2">
    <source>
        <dbReference type="Proteomes" id="UP000656042"/>
    </source>
</evidence>
<dbReference type="InterPro" id="IPR021284">
    <property type="entry name" value="DUF2750"/>
</dbReference>
<name>A0A8J3FPV2_9ACTN</name>